<dbReference type="Proteomes" id="UP000502756">
    <property type="component" value="Chromosome"/>
</dbReference>
<evidence type="ECO:0000313" key="3">
    <source>
        <dbReference type="Proteomes" id="UP000502756"/>
    </source>
</evidence>
<proteinExistence type="predicted"/>
<feature type="chain" id="PRO_5027001724" description="Lipoprotein" evidence="1">
    <location>
        <begin position="20"/>
        <end position="236"/>
    </location>
</feature>
<accession>A0A6M5Y4T4</accession>
<gene>
    <name evidence="2" type="ORF">HNV11_03180</name>
</gene>
<name>A0A6M5Y4T4_9BACT</name>
<dbReference type="AlphaFoldDB" id="A0A6M5Y4T4"/>
<evidence type="ECO:0008006" key="4">
    <source>
        <dbReference type="Google" id="ProtNLM"/>
    </source>
</evidence>
<protein>
    <recommendedName>
        <fullName evidence="4">Lipoprotein</fullName>
    </recommendedName>
</protein>
<keyword evidence="3" id="KW-1185">Reference proteome</keyword>
<feature type="signal peptide" evidence="1">
    <location>
        <begin position="1"/>
        <end position="19"/>
    </location>
</feature>
<evidence type="ECO:0000313" key="2">
    <source>
        <dbReference type="EMBL" id="QJW88444.1"/>
    </source>
</evidence>
<dbReference type="PROSITE" id="PS51257">
    <property type="entry name" value="PROKAR_LIPOPROTEIN"/>
    <property type="match status" value="1"/>
</dbReference>
<organism evidence="2 3">
    <name type="scientific">Spirosoma taeanense</name>
    <dbReference type="NCBI Taxonomy" id="2735870"/>
    <lineage>
        <taxon>Bacteria</taxon>
        <taxon>Pseudomonadati</taxon>
        <taxon>Bacteroidota</taxon>
        <taxon>Cytophagia</taxon>
        <taxon>Cytophagales</taxon>
        <taxon>Cytophagaceae</taxon>
        <taxon>Spirosoma</taxon>
    </lineage>
</organism>
<dbReference type="EMBL" id="CP053435">
    <property type="protein sequence ID" value="QJW88444.1"/>
    <property type="molecule type" value="Genomic_DNA"/>
</dbReference>
<sequence length="236" mass="25569">MKSTLLLAFILLGGLFVFTACTSDSVSLQPNQPGVLYQSNFQQNSDGWEADYTDYGTQIADIQFQSAWTTLPKPLDTSRKAIMLSSMNRSDDVFMFLKRKLTGLQPNTDYKLLFDIELASSYANNSVGIGGSPGGSVFLKAGASASEPKKQLTNGFYELSIDKGNQSTGGRDVTLLGTIGAGDDVTDYKLITRSNSDNLLTARTNAQGELWLVVGTDSGYEGLTTLYYSSIRVTAR</sequence>
<dbReference type="RefSeq" id="WP_171738277.1">
    <property type="nucleotide sequence ID" value="NZ_CP053435.1"/>
</dbReference>
<reference evidence="2 3" key="1">
    <citation type="submission" date="2020-05" db="EMBL/GenBank/DDBJ databases">
        <title>Genome sequencing of Spirosoma sp. TS118.</title>
        <authorList>
            <person name="Lee J.-H."/>
            <person name="Jeong S."/>
            <person name="Zhao L."/>
            <person name="Jung J.-H."/>
            <person name="Kim M.-K."/>
            <person name="Lim S."/>
        </authorList>
    </citation>
    <scope>NUCLEOTIDE SEQUENCE [LARGE SCALE GENOMIC DNA]</scope>
    <source>
        <strain evidence="2 3">TS118</strain>
    </source>
</reference>
<evidence type="ECO:0000256" key="1">
    <source>
        <dbReference type="SAM" id="SignalP"/>
    </source>
</evidence>
<keyword evidence="1" id="KW-0732">Signal</keyword>
<dbReference type="KEGG" id="stae:HNV11_03180"/>